<evidence type="ECO:0000256" key="1">
    <source>
        <dbReference type="SAM" id="Phobius"/>
    </source>
</evidence>
<feature type="transmembrane region" description="Helical" evidence="1">
    <location>
        <begin position="68"/>
        <end position="89"/>
    </location>
</feature>
<protein>
    <submittedName>
        <fullName evidence="2">Uncharacterized protein</fullName>
    </submittedName>
</protein>
<dbReference type="RefSeq" id="WP_201102238.1">
    <property type="nucleotide sequence ID" value="NZ_CP067977.1"/>
</dbReference>
<keyword evidence="3" id="KW-1185">Reference proteome</keyword>
<sequence length="179" mass="19010">MTRFTALLFNFAVRVGPADREVWFRAMETEFQFIPAAQRLRFATGCLAAAVVWRIWTPDGVRQITQGGLVAACASLAGLITIHAHLGTFGPLDPMMTVLGFTYAVGAAATARWGLRGMSAFALGGIALNTAFVSAWAGGLAEPPGFVRALSIEAYLILATFLGIAALAHSLARRLERAA</sequence>
<keyword evidence="1" id="KW-1133">Transmembrane helix</keyword>
<organism evidence="2 3">
    <name type="scientific">Brevundimonas vitisensis</name>
    <dbReference type="NCBI Taxonomy" id="2800818"/>
    <lineage>
        <taxon>Bacteria</taxon>
        <taxon>Pseudomonadati</taxon>
        <taxon>Pseudomonadota</taxon>
        <taxon>Alphaproteobacteria</taxon>
        <taxon>Caulobacterales</taxon>
        <taxon>Caulobacteraceae</taxon>
        <taxon>Brevundimonas</taxon>
    </lineage>
</organism>
<name>A0ABX7BM99_9CAUL</name>
<feature type="transmembrane region" description="Helical" evidence="1">
    <location>
        <begin position="95"/>
        <end position="113"/>
    </location>
</feature>
<reference evidence="2 3" key="1">
    <citation type="submission" date="2021-01" db="EMBL/GenBank/DDBJ databases">
        <title>Brevundimonas vitis sp. nov., an bacterium isolated from grape (Vitis vinifera).</title>
        <authorList>
            <person name="Jiang L."/>
            <person name="Lee J."/>
        </authorList>
    </citation>
    <scope>NUCLEOTIDE SEQUENCE [LARGE SCALE GENOMIC DNA]</scope>
    <source>
        <strain evidence="2 3">GRTSA-9</strain>
    </source>
</reference>
<evidence type="ECO:0000313" key="3">
    <source>
        <dbReference type="Proteomes" id="UP000595448"/>
    </source>
</evidence>
<dbReference type="Proteomes" id="UP000595448">
    <property type="component" value="Chromosome"/>
</dbReference>
<dbReference type="EMBL" id="CP067977">
    <property type="protein sequence ID" value="QQQ17863.1"/>
    <property type="molecule type" value="Genomic_DNA"/>
</dbReference>
<feature type="transmembrane region" description="Helical" evidence="1">
    <location>
        <begin position="120"/>
        <end position="140"/>
    </location>
</feature>
<evidence type="ECO:0000313" key="2">
    <source>
        <dbReference type="EMBL" id="QQQ17863.1"/>
    </source>
</evidence>
<keyword evidence="1" id="KW-0472">Membrane</keyword>
<feature type="transmembrane region" description="Helical" evidence="1">
    <location>
        <begin position="152"/>
        <end position="172"/>
    </location>
</feature>
<proteinExistence type="predicted"/>
<keyword evidence="1" id="KW-0812">Transmembrane</keyword>
<gene>
    <name evidence="2" type="ORF">JIP62_11065</name>
</gene>
<accession>A0ABX7BM99</accession>